<dbReference type="Proteomes" id="UP000298030">
    <property type="component" value="Unassembled WGS sequence"/>
</dbReference>
<evidence type="ECO:0000313" key="11">
    <source>
        <dbReference type="EMBL" id="TEB35397.1"/>
    </source>
</evidence>
<name>A0A4Y7TMH0_COPMI</name>
<dbReference type="STRING" id="71717.A0A4Y7TMH0"/>
<comment type="subcellular location">
    <subcellularLocation>
        <location evidence="2">Mitochondrion</location>
    </subcellularLocation>
</comment>
<dbReference type="OrthoDB" id="10260828at2759"/>
<evidence type="ECO:0000256" key="5">
    <source>
        <dbReference type="ARBA" id="ARBA00012919"/>
    </source>
</evidence>
<dbReference type="NCBIfam" id="NF002325">
    <property type="entry name" value="PRK01278.1"/>
    <property type="match status" value="1"/>
</dbReference>
<comment type="caution">
    <text evidence="11">The sequence shown here is derived from an EMBL/GenBank/DDBJ whole genome shotgun (WGS) entry which is preliminary data.</text>
</comment>
<reference evidence="11 12" key="1">
    <citation type="journal article" date="2019" name="Nat. Ecol. Evol.">
        <title>Megaphylogeny resolves global patterns of mushroom evolution.</title>
        <authorList>
            <person name="Varga T."/>
            <person name="Krizsan K."/>
            <person name="Foldi C."/>
            <person name="Dima B."/>
            <person name="Sanchez-Garcia M."/>
            <person name="Sanchez-Ramirez S."/>
            <person name="Szollosi G.J."/>
            <person name="Szarkandi J.G."/>
            <person name="Papp V."/>
            <person name="Albert L."/>
            <person name="Andreopoulos W."/>
            <person name="Angelini C."/>
            <person name="Antonin V."/>
            <person name="Barry K.W."/>
            <person name="Bougher N.L."/>
            <person name="Buchanan P."/>
            <person name="Buyck B."/>
            <person name="Bense V."/>
            <person name="Catcheside P."/>
            <person name="Chovatia M."/>
            <person name="Cooper J."/>
            <person name="Damon W."/>
            <person name="Desjardin D."/>
            <person name="Finy P."/>
            <person name="Geml J."/>
            <person name="Haridas S."/>
            <person name="Hughes K."/>
            <person name="Justo A."/>
            <person name="Karasinski D."/>
            <person name="Kautmanova I."/>
            <person name="Kiss B."/>
            <person name="Kocsube S."/>
            <person name="Kotiranta H."/>
            <person name="LaButti K.M."/>
            <person name="Lechner B.E."/>
            <person name="Liimatainen K."/>
            <person name="Lipzen A."/>
            <person name="Lukacs Z."/>
            <person name="Mihaltcheva S."/>
            <person name="Morgado L.N."/>
            <person name="Niskanen T."/>
            <person name="Noordeloos M.E."/>
            <person name="Ohm R.A."/>
            <person name="Ortiz-Santana B."/>
            <person name="Ovrebo C."/>
            <person name="Racz N."/>
            <person name="Riley R."/>
            <person name="Savchenko A."/>
            <person name="Shiryaev A."/>
            <person name="Soop K."/>
            <person name="Spirin V."/>
            <person name="Szebenyi C."/>
            <person name="Tomsovsky M."/>
            <person name="Tulloss R.E."/>
            <person name="Uehling J."/>
            <person name="Grigoriev I.V."/>
            <person name="Vagvolgyi C."/>
            <person name="Papp T."/>
            <person name="Martin F.M."/>
            <person name="Miettinen O."/>
            <person name="Hibbett D.S."/>
            <person name="Nagy L.G."/>
        </authorList>
    </citation>
    <scope>NUCLEOTIDE SEQUENCE [LARGE SCALE GENOMIC DNA]</scope>
    <source>
        <strain evidence="11 12">FP101781</strain>
    </source>
</reference>
<dbReference type="InterPro" id="IPR015424">
    <property type="entry name" value="PyrdxlP-dep_Trfase"/>
</dbReference>
<evidence type="ECO:0000256" key="2">
    <source>
        <dbReference type="ARBA" id="ARBA00004173"/>
    </source>
</evidence>
<organism evidence="11 12">
    <name type="scientific">Coprinellus micaceus</name>
    <name type="common">Glistening ink-cap mushroom</name>
    <name type="synonym">Coprinus micaceus</name>
    <dbReference type="NCBI Taxonomy" id="71717"/>
    <lineage>
        <taxon>Eukaryota</taxon>
        <taxon>Fungi</taxon>
        <taxon>Dikarya</taxon>
        <taxon>Basidiomycota</taxon>
        <taxon>Agaricomycotina</taxon>
        <taxon>Agaricomycetes</taxon>
        <taxon>Agaricomycetidae</taxon>
        <taxon>Agaricales</taxon>
        <taxon>Agaricineae</taxon>
        <taxon>Psathyrellaceae</taxon>
        <taxon>Coprinellus</taxon>
    </lineage>
</organism>
<dbReference type="InterPro" id="IPR015421">
    <property type="entry name" value="PyrdxlP-dep_Trfase_major"/>
</dbReference>
<dbReference type="InterPro" id="IPR004636">
    <property type="entry name" value="AcOrn/SuccOrn_fam"/>
</dbReference>
<evidence type="ECO:0000256" key="9">
    <source>
        <dbReference type="ARBA" id="ARBA00022898"/>
    </source>
</evidence>
<keyword evidence="12" id="KW-1185">Reference proteome</keyword>
<dbReference type="GO" id="GO:0005759">
    <property type="term" value="C:mitochondrial matrix"/>
    <property type="evidence" value="ECO:0007669"/>
    <property type="project" value="TreeGrafter"/>
</dbReference>
<evidence type="ECO:0000256" key="10">
    <source>
        <dbReference type="RuleBase" id="RU003560"/>
    </source>
</evidence>
<evidence type="ECO:0000256" key="8">
    <source>
        <dbReference type="ARBA" id="ARBA00022679"/>
    </source>
</evidence>
<dbReference type="GO" id="GO:0006526">
    <property type="term" value="P:L-arginine biosynthetic process"/>
    <property type="evidence" value="ECO:0007669"/>
    <property type="project" value="UniProtKB-UniPathway"/>
</dbReference>
<proteinExistence type="inferred from homology"/>
<evidence type="ECO:0000256" key="4">
    <source>
        <dbReference type="ARBA" id="ARBA00008954"/>
    </source>
</evidence>
<dbReference type="SUPFAM" id="SSF53383">
    <property type="entry name" value="PLP-dependent transferases"/>
    <property type="match status" value="1"/>
</dbReference>
<dbReference type="PROSITE" id="PS00600">
    <property type="entry name" value="AA_TRANSFER_CLASS_3"/>
    <property type="match status" value="1"/>
</dbReference>
<evidence type="ECO:0000256" key="6">
    <source>
        <dbReference type="ARBA" id="ARBA00022576"/>
    </source>
</evidence>
<comment type="similarity">
    <text evidence="4 10">Belongs to the class-III pyridoxal-phosphate-dependent aminotransferase family.</text>
</comment>
<dbReference type="GO" id="GO:0042802">
    <property type="term" value="F:identical protein binding"/>
    <property type="evidence" value="ECO:0007669"/>
    <property type="project" value="TreeGrafter"/>
</dbReference>
<keyword evidence="8 11" id="KW-0808">Transferase</keyword>
<dbReference type="FunFam" id="3.40.640.10:FF:000004">
    <property type="entry name" value="Acetylornithine aminotransferase"/>
    <property type="match status" value="1"/>
</dbReference>
<dbReference type="InterPro" id="IPR015422">
    <property type="entry name" value="PyrdxlP-dep_Trfase_small"/>
</dbReference>
<evidence type="ECO:0000256" key="1">
    <source>
        <dbReference type="ARBA" id="ARBA00001933"/>
    </source>
</evidence>
<comment type="cofactor">
    <cofactor evidence="1">
        <name>pyridoxal 5'-phosphate</name>
        <dbReference type="ChEBI" id="CHEBI:597326"/>
    </cofactor>
</comment>
<dbReference type="EMBL" id="QPFP01000007">
    <property type="protein sequence ID" value="TEB35397.1"/>
    <property type="molecule type" value="Genomic_DNA"/>
</dbReference>
<dbReference type="GO" id="GO:0030170">
    <property type="term" value="F:pyridoxal phosphate binding"/>
    <property type="evidence" value="ECO:0007669"/>
    <property type="project" value="InterPro"/>
</dbReference>
<dbReference type="EC" id="2.6.1.11" evidence="5"/>
<keyword evidence="7" id="KW-0028">Amino-acid biosynthesis</keyword>
<dbReference type="AlphaFoldDB" id="A0A4Y7TMH0"/>
<comment type="pathway">
    <text evidence="3">Amino-acid biosynthesis; L-arginine biosynthesis; N(2)-acetyl-L-ornithine from L-glutamate: step 4/4.</text>
</comment>
<dbReference type="Pfam" id="PF00202">
    <property type="entry name" value="Aminotran_3"/>
    <property type="match status" value="1"/>
</dbReference>
<dbReference type="PIRSF" id="PIRSF000521">
    <property type="entry name" value="Transaminase_4ab_Lys_Orn"/>
    <property type="match status" value="1"/>
</dbReference>
<dbReference type="InterPro" id="IPR005814">
    <property type="entry name" value="Aminotrans_3"/>
</dbReference>
<dbReference type="GO" id="GO:0003992">
    <property type="term" value="F:N2-acetyl-L-ornithine:2-oxoglutarate 5-aminotransferase activity"/>
    <property type="evidence" value="ECO:0007669"/>
    <property type="project" value="UniProtKB-EC"/>
</dbReference>
<dbReference type="Gene3D" id="3.40.640.10">
    <property type="entry name" value="Type I PLP-dependent aspartate aminotransferase-like (Major domain)"/>
    <property type="match status" value="1"/>
</dbReference>
<dbReference type="UniPathway" id="UPA00068">
    <property type="reaction ID" value="UER00109"/>
</dbReference>
<dbReference type="InterPro" id="IPR050103">
    <property type="entry name" value="Class-III_PLP-dep_AT"/>
</dbReference>
<keyword evidence="9 10" id="KW-0663">Pyridoxal phosphate</keyword>
<keyword evidence="6 11" id="KW-0032">Aminotransferase</keyword>
<protein>
    <recommendedName>
        <fullName evidence="5">acetylornithine transaminase</fullName>
        <ecNumber evidence="5">2.6.1.11</ecNumber>
    </recommendedName>
</protein>
<evidence type="ECO:0000313" key="12">
    <source>
        <dbReference type="Proteomes" id="UP000298030"/>
    </source>
</evidence>
<dbReference type="PANTHER" id="PTHR11986">
    <property type="entry name" value="AMINOTRANSFERASE CLASS III"/>
    <property type="match status" value="1"/>
</dbReference>
<dbReference type="PANTHER" id="PTHR11986:SF79">
    <property type="entry name" value="ACETYLORNITHINE AMINOTRANSFERASE, MITOCHONDRIAL"/>
    <property type="match status" value="1"/>
</dbReference>
<evidence type="ECO:0000256" key="3">
    <source>
        <dbReference type="ARBA" id="ARBA00005024"/>
    </source>
</evidence>
<gene>
    <name evidence="11" type="ORF">FA13DRAFT_1659545</name>
</gene>
<dbReference type="CDD" id="cd00610">
    <property type="entry name" value="OAT_like"/>
    <property type="match status" value="1"/>
</dbReference>
<evidence type="ECO:0000256" key="7">
    <source>
        <dbReference type="ARBA" id="ARBA00022605"/>
    </source>
</evidence>
<dbReference type="NCBIfam" id="TIGR00707">
    <property type="entry name" value="argD"/>
    <property type="match status" value="1"/>
</dbReference>
<sequence length="480" mass="51622">MLSRIPVTRLSLGASAAARRLYSVNARAGPSKAYLKATHTVTAPSPKTASFLARGEQYLLPVYARPDFVLEKGKGSWVWDVDGNKYLDFTAGIAVNSLGHSDEGVSKVLAEQSSKILHASNVYHNEWAGKLAELIVTLTQKEGGLGYAPGSAATQGTASTPKVFFANTGTEANEGALKVARKVAKERWASAVPGRKEGDYYNECTKTGIVCFENAFHGRSMGALSVTPNPKYQVPFAPLIPGVQVGQVNEIDAVNSLVDEDTCAVIIEPVQGEGGIHPVKVEFLRALRKRCDEVGAVLIFDEIQCGLFRSGTLWTHSSYPVDCHPDIVTMAKPLANGYPIGAVLLRPSIAETMTAGTHGTTFGGSPLACAVGYHVLNRLSQPEMKSQIAETSTYLRERLSHLPKWFPQILESEIRGRGLILGLGFRDEGLPGKVVGLARERGVFLLTAGKDAIRFVPSLNVTKEEVDYAVDVLESSLSVV</sequence>
<dbReference type="InterPro" id="IPR049704">
    <property type="entry name" value="Aminotrans_3_PPA_site"/>
</dbReference>
<dbReference type="Gene3D" id="3.90.1150.10">
    <property type="entry name" value="Aspartate Aminotransferase, domain 1"/>
    <property type="match status" value="1"/>
</dbReference>
<accession>A0A4Y7TMH0</accession>